<dbReference type="PANTHER" id="PTHR24050:SF28">
    <property type="entry name" value="UROMODULIN-LIKE"/>
    <property type="match status" value="1"/>
</dbReference>
<dbReference type="InterPro" id="IPR018097">
    <property type="entry name" value="EGF_Ca-bd_CS"/>
</dbReference>
<dbReference type="CDD" id="cd00054">
    <property type="entry name" value="EGF_CA"/>
    <property type="match status" value="1"/>
</dbReference>
<evidence type="ECO:0000256" key="1">
    <source>
        <dbReference type="ARBA" id="ARBA00004498"/>
    </source>
</evidence>
<dbReference type="Pfam" id="PF12661">
    <property type="entry name" value="hEGF"/>
    <property type="match status" value="1"/>
</dbReference>
<protein>
    <recommendedName>
        <fullName evidence="11">EGF-like domain-containing protein</fullName>
    </recommendedName>
</protein>
<dbReference type="EMBL" id="BTRK01000001">
    <property type="protein sequence ID" value="GMR31928.1"/>
    <property type="molecule type" value="Genomic_DNA"/>
</dbReference>
<evidence type="ECO:0000313" key="12">
    <source>
        <dbReference type="EMBL" id="GMR31928.1"/>
    </source>
</evidence>
<dbReference type="Gene3D" id="2.10.25.10">
    <property type="entry name" value="Laminin"/>
    <property type="match status" value="15"/>
</dbReference>
<keyword evidence="7" id="KW-0106">Calcium</keyword>
<feature type="domain" description="EGF-like" evidence="11">
    <location>
        <begin position="27"/>
        <end position="69"/>
    </location>
</feature>
<dbReference type="FunFam" id="2.10.25.10:FF:000014">
    <property type="entry name" value="Latent-transforming growth factor beta-binding protein 3"/>
    <property type="match status" value="1"/>
</dbReference>
<dbReference type="InterPro" id="IPR013032">
    <property type="entry name" value="EGF-like_CS"/>
</dbReference>
<evidence type="ECO:0000256" key="4">
    <source>
        <dbReference type="ARBA" id="ARBA00022536"/>
    </source>
</evidence>
<feature type="domain" description="EGF-like" evidence="11">
    <location>
        <begin position="386"/>
        <end position="430"/>
    </location>
</feature>
<dbReference type="PANTHER" id="PTHR24050">
    <property type="entry name" value="PA14 DOMAIN-CONTAINING PROTEIN"/>
    <property type="match status" value="1"/>
</dbReference>
<feature type="domain" description="EGF-like" evidence="11">
    <location>
        <begin position="659"/>
        <end position="698"/>
    </location>
</feature>
<dbReference type="Pfam" id="PF12947">
    <property type="entry name" value="EGF_3"/>
    <property type="match status" value="2"/>
</dbReference>
<dbReference type="InterPro" id="IPR024731">
    <property type="entry name" value="NELL2-like_EGF"/>
</dbReference>
<dbReference type="SUPFAM" id="SSF57184">
    <property type="entry name" value="Growth factor receptor domain"/>
    <property type="match status" value="3"/>
</dbReference>
<dbReference type="GO" id="GO:0005509">
    <property type="term" value="F:calcium ion binding"/>
    <property type="evidence" value="ECO:0007669"/>
    <property type="project" value="InterPro"/>
</dbReference>
<dbReference type="InterPro" id="IPR001881">
    <property type="entry name" value="EGF-like_Ca-bd_dom"/>
</dbReference>
<gene>
    <name evidence="12" type="ORF">PMAYCL1PPCAC_02123</name>
</gene>
<keyword evidence="3" id="KW-0272">Extracellular matrix</keyword>
<feature type="domain" description="EGF-like" evidence="11">
    <location>
        <begin position="203"/>
        <end position="245"/>
    </location>
</feature>
<keyword evidence="6" id="KW-0677">Repeat</keyword>
<dbReference type="PROSITE" id="PS50026">
    <property type="entry name" value="EGF_3"/>
    <property type="match status" value="13"/>
</dbReference>
<keyword evidence="4 10" id="KW-0245">EGF-like domain</keyword>
<reference evidence="13" key="1">
    <citation type="submission" date="2022-10" db="EMBL/GenBank/DDBJ databases">
        <title>Genome assembly of Pristionchus species.</title>
        <authorList>
            <person name="Yoshida K."/>
            <person name="Sommer R.J."/>
        </authorList>
    </citation>
    <scope>NUCLEOTIDE SEQUENCE [LARGE SCALE GENOMIC DNA]</scope>
    <source>
        <strain evidence="13">RS5460</strain>
    </source>
</reference>
<accession>A0AAN4Z0T2</accession>
<feature type="disulfide bond" evidence="10">
    <location>
        <begin position="207"/>
        <end position="217"/>
    </location>
</feature>
<dbReference type="InterPro" id="IPR009030">
    <property type="entry name" value="Growth_fac_rcpt_cys_sf"/>
</dbReference>
<dbReference type="FunFam" id="2.10.25.10:FF:000210">
    <property type="entry name" value="Hemicentin 1"/>
    <property type="match status" value="1"/>
</dbReference>
<feature type="domain" description="EGF-like" evidence="11">
    <location>
        <begin position="476"/>
        <end position="515"/>
    </location>
</feature>
<feature type="domain" description="EGF-like" evidence="11">
    <location>
        <begin position="704"/>
        <end position="744"/>
    </location>
</feature>
<sequence length="753" mass="81564">CVNTPVRFSCECLDGYKAKEKGEPCLDRDECTTGFSECPVTYLCQNTPGSYKCICPSGYRVNDTDRRCDDIDECSDGTHKCDLPSERCINLAGSHRCECNGPAYVGSGRECVDNNECETKQYSCPEYALCRNTVGSYECNCDKGFRAVEGKGGRLAKCEDIDECADTEKKVCPGASKCINKLGTYECQCVAPQIQHGPQDCLVNASCPSSCHRDAHCLKSERPEGLMFNCTCNIGYKGDGVTNCEPINECIDGTAQCHSKAECIDLTPLYTCKCTEPFEGDGKNQCKKKDVCKEMNDCPHGCKCIPLDSPVEGKWVSCDCNDGKDKPAYSFNATTRKCDDIDECLAVPSPCPLQPKGVRCENTQGSYKCICPDGYKLSKDGKQCDDIDECVDIGQQVCEKSNAACVNTLGSFECNCTKGFRQGKDKKSCINIDECAEKSDDCDKKTSSCRDSLGGFECECTKGLAKIPGKTNICEDVNECVVGSHNCHPLSQLCHNTIGSYACNCSNGYVEKGAECVPFSNCPKDFECGTNAFCVMRQSREEKGKEEPECVCQDGYYGKDPSKFCDPVPDCEGDNQCPSNAKCVESQAKDGKGKATFLCVCNNGYRKTGSQCEPIDECKENENLCGSSQVCVDLDPLYKCICAPGTQDVGAGVNNVTCVPPKCDNQASPPCHSDADCVDTVDGYVCKCRKGFRGAGTAKLGCALVDQCAEYQPCSQYATCVNEPRGSVTCTCKGGYTGNGTMCYEDGCVYFDV</sequence>
<feature type="domain" description="EGF-like" evidence="11">
    <location>
        <begin position="70"/>
        <end position="112"/>
    </location>
</feature>
<dbReference type="SMART" id="SM00179">
    <property type="entry name" value="EGF_CA"/>
    <property type="match status" value="12"/>
</dbReference>
<dbReference type="Proteomes" id="UP001328107">
    <property type="component" value="Unassembled WGS sequence"/>
</dbReference>
<dbReference type="InterPro" id="IPR049883">
    <property type="entry name" value="NOTCH1_EGF-like"/>
</dbReference>
<proteinExistence type="predicted"/>
<dbReference type="SMART" id="SM00181">
    <property type="entry name" value="EGF"/>
    <property type="match status" value="15"/>
</dbReference>
<dbReference type="PROSITE" id="PS01187">
    <property type="entry name" value="EGF_CA"/>
    <property type="match status" value="3"/>
</dbReference>
<dbReference type="InterPro" id="IPR000152">
    <property type="entry name" value="EGF-type_Asp/Asn_hydroxyl_site"/>
</dbReference>
<evidence type="ECO:0000256" key="6">
    <source>
        <dbReference type="ARBA" id="ARBA00022737"/>
    </source>
</evidence>
<dbReference type="InterPro" id="IPR000742">
    <property type="entry name" value="EGF"/>
</dbReference>
<dbReference type="PROSITE" id="PS00010">
    <property type="entry name" value="ASX_HYDROXYL"/>
    <property type="match status" value="9"/>
</dbReference>
<keyword evidence="8 10" id="KW-1015">Disulfide bond</keyword>
<feature type="domain" description="EGF-like" evidence="11">
    <location>
        <begin position="567"/>
        <end position="613"/>
    </location>
</feature>
<keyword evidence="9" id="KW-0325">Glycoprotein</keyword>
<evidence type="ECO:0000256" key="5">
    <source>
        <dbReference type="ARBA" id="ARBA00022729"/>
    </source>
</evidence>
<evidence type="ECO:0000259" key="11">
    <source>
        <dbReference type="PROSITE" id="PS50026"/>
    </source>
</evidence>
<comment type="subcellular location">
    <subcellularLocation>
        <location evidence="1">Secreted</location>
        <location evidence="1">Extracellular space</location>
        <location evidence="1">Extracellular matrix</location>
    </subcellularLocation>
</comment>
<evidence type="ECO:0000256" key="9">
    <source>
        <dbReference type="ARBA" id="ARBA00023180"/>
    </source>
</evidence>
<comment type="caution">
    <text evidence="12">The sequence shown here is derived from an EMBL/GenBank/DDBJ whole genome shotgun (WGS) entry which is preliminary data.</text>
</comment>
<comment type="caution">
    <text evidence="10">Lacks conserved residue(s) required for the propagation of feature annotation.</text>
</comment>
<feature type="non-terminal residue" evidence="12">
    <location>
        <position position="1"/>
    </location>
</feature>
<evidence type="ECO:0000313" key="13">
    <source>
        <dbReference type="Proteomes" id="UP001328107"/>
    </source>
</evidence>
<feature type="domain" description="EGF-like" evidence="11">
    <location>
        <begin position="340"/>
        <end position="385"/>
    </location>
</feature>
<keyword evidence="5" id="KW-0732">Signal</keyword>
<dbReference type="PROSITE" id="PS01186">
    <property type="entry name" value="EGF_2"/>
    <property type="match status" value="7"/>
</dbReference>
<name>A0AAN4Z0T2_9BILA</name>
<dbReference type="SUPFAM" id="SSF57196">
    <property type="entry name" value="EGF/Laminin"/>
    <property type="match status" value="3"/>
</dbReference>
<dbReference type="FunFam" id="2.10.25.10:FF:000038">
    <property type="entry name" value="Fibrillin 2"/>
    <property type="match status" value="2"/>
</dbReference>
<keyword evidence="13" id="KW-1185">Reference proteome</keyword>
<keyword evidence="2" id="KW-0964">Secreted</keyword>
<evidence type="ECO:0000256" key="2">
    <source>
        <dbReference type="ARBA" id="ARBA00022525"/>
    </source>
</evidence>
<dbReference type="InterPro" id="IPR052235">
    <property type="entry name" value="Nephronectin_domain"/>
</dbReference>
<dbReference type="AlphaFoldDB" id="A0AAN4Z0T2"/>
<feature type="domain" description="EGF-like" evidence="11">
    <location>
        <begin position="246"/>
        <end position="287"/>
    </location>
</feature>
<evidence type="ECO:0000256" key="3">
    <source>
        <dbReference type="ARBA" id="ARBA00022530"/>
    </source>
</evidence>
<feature type="domain" description="EGF-like" evidence="11">
    <location>
        <begin position="160"/>
        <end position="202"/>
    </location>
</feature>
<evidence type="ECO:0000256" key="7">
    <source>
        <dbReference type="ARBA" id="ARBA00022837"/>
    </source>
</evidence>
<organism evidence="12 13">
    <name type="scientific">Pristionchus mayeri</name>
    <dbReference type="NCBI Taxonomy" id="1317129"/>
    <lineage>
        <taxon>Eukaryota</taxon>
        <taxon>Metazoa</taxon>
        <taxon>Ecdysozoa</taxon>
        <taxon>Nematoda</taxon>
        <taxon>Chromadorea</taxon>
        <taxon>Rhabditida</taxon>
        <taxon>Rhabditina</taxon>
        <taxon>Diplogasteromorpha</taxon>
        <taxon>Diplogasteroidea</taxon>
        <taxon>Neodiplogasteridae</taxon>
        <taxon>Pristionchus</taxon>
    </lineage>
</organism>
<dbReference type="Pfam" id="PF07645">
    <property type="entry name" value="EGF_CA"/>
    <property type="match status" value="8"/>
</dbReference>
<feature type="domain" description="EGF-like" evidence="11">
    <location>
        <begin position="614"/>
        <end position="652"/>
    </location>
</feature>
<dbReference type="FunFam" id="2.10.25.10:FF:000017">
    <property type="entry name" value="latent-transforming growth factor beta-binding protein 4 isoform X1"/>
    <property type="match status" value="1"/>
</dbReference>
<evidence type="ECO:0000256" key="10">
    <source>
        <dbReference type="PROSITE-ProRule" id="PRU00076"/>
    </source>
</evidence>
<evidence type="ECO:0000256" key="8">
    <source>
        <dbReference type="ARBA" id="ARBA00023157"/>
    </source>
</evidence>
<feature type="domain" description="EGF-like" evidence="11">
    <location>
        <begin position="113"/>
        <end position="151"/>
    </location>
</feature>